<dbReference type="Pfam" id="PF06945">
    <property type="entry name" value="DUF1289"/>
    <property type="match status" value="1"/>
</dbReference>
<accession>A0A3S0MQD4</accession>
<dbReference type="InterPro" id="IPR010710">
    <property type="entry name" value="DUF1289"/>
</dbReference>
<dbReference type="AlphaFoldDB" id="A0A3S0MQD4"/>
<reference evidence="1 2" key="1">
    <citation type="submission" date="2018-12" db="EMBL/GenBank/DDBJ databases">
        <title>Vibrio sp. isolated from China Sea.</title>
        <authorList>
            <person name="Li Y."/>
        </authorList>
    </citation>
    <scope>NUCLEOTIDE SEQUENCE [LARGE SCALE GENOMIC DNA]</scope>
    <source>
        <strain evidence="1 2">BEI207</strain>
    </source>
</reference>
<keyword evidence="2" id="KW-1185">Reference proteome</keyword>
<dbReference type="PANTHER" id="PTHR35175">
    <property type="entry name" value="DUF1289 DOMAIN-CONTAINING PROTEIN"/>
    <property type="match status" value="1"/>
</dbReference>
<sequence>MKTPCIAACKNNDGICSGCHRTMDEIANWRHYTDQERDQAIERISAKQSTHSCPNCRQPAQCDISIGKSTCWCFNIEKRDTSDLPSSDSCLCRKCLTALPTA</sequence>
<dbReference type="EMBL" id="RXZH01000001">
    <property type="protein sequence ID" value="RTZ17561.1"/>
    <property type="molecule type" value="Genomic_DNA"/>
</dbReference>
<dbReference type="PANTHER" id="PTHR35175:SF2">
    <property type="entry name" value="DUF1289 DOMAIN-CONTAINING PROTEIN"/>
    <property type="match status" value="1"/>
</dbReference>
<comment type="caution">
    <text evidence="1">The sequence shown here is derived from an EMBL/GenBank/DDBJ whole genome shotgun (WGS) entry which is preliminary data.</text>
</comment>
<dbReference type="RefSeq" id="WP_126572316.1">
    <property type="nucleotide sequence ID" value="NZ_RXZH01000001.1"/>
</dbReference>
<name>A0A3S0MQD4_9VIBR</name>
<dbReference type="OrthoDB" id="8911262at2"/>
<gene>
    <name evidence="1" type="ORF">EJ063_01905</name>
</gene>
<organism evidence="1 2">
    <name type="scientific">Vibrio aquaticus</name>
    <dbReference type="NCBI Taxonomy" id="2496559"/>
    <lineage>
        <taxon>Bacteria</taxon>
        <taxon>Pseudomonadati</taxon>
        <taxon>Pseudomonadota</taxon>
        <taxon>Gammaproteobacteria</taxon>
        <taxon>Vibrionales</taxon>
        <taxon>Vibrionaceae</taxon>
        <taxon>Vibrio</taxon>
    </lineage>
</organism>
<dbReference type="InterPro" id="IPR032720">
    <property type="entry name" value="Cys_rich_CWC"/>
</dbReference>
<dbReference type="Proteomes" id="UP000268973">
    <property type="component" value="Unassembled WGS sequence"/>
</dbReference>
<protein>
    <submittedName>
        <fullName evidence="1">DUF1289 domain-containing protein</fullName>
    </submittedName>
</protein>
<evidence type="ECO:0000313" key="1">
    <source>
        <dbReference type="EMBL" id="RTZ17561.1"/>
    </source>
</evidence>
<evidence type="ECO:0000313" key="2">
    <source>
        <dbReference type="Proteomes" id="UP000268973"/>
    </source>
</evidence>
<proteinExistence type="predicted"/>
<dbReference type="Pfam" id="PF14375">
    <property type="entry name" value="Cys_rich_CWC"/>
    <property type="match status" value="1"/>
</dbReference>